<proteinExistence type="predicted"/>
<name>A0ABD0VN32_DENTH</name>
<dbReference type="EMBL" id="JANQDX010000003">
    <property type="protein sequence ID" value="KAL0926344.1"/>
    <property type="molecule type" value="Genomic_DNA"/>
</dbReference>
<comment type="caution">
    <text evidence="1">The sequence shown here is derived from an EMBL/GenBank/DDBJ whole genome shotgun (WGS) entry which is preliminary data.</text>
</comment>
<evidence type="ECO:0000313" key="1">
    <source>
        <dbReference type="EMBL" id="KAL0926344.1"/>
    </source>
</evidence>
<protein>
    <submittedName>
        <fullName evidence="1">Uncharacterized protein</fullName>
    </submittedName>
</protein>
<dbReference type="Proteomes" id="UP001552299">
    <property type="component" value="Unassembled WGS sequence"/>
</dbReference>
<sequence length="176" mass="19629">MHTRTLASEINKAKKSLQNLSTDPGEAENLKSFFFLLKKAENLESFFTLVVKPENLDLILGPDKKEVVVVNERTNVGRNTAPLSRLYPKRAAAAMSDKHQSELCVAAAVSKSATATAMTFFDIPFNITLFFQSSDIPGDLIPNIAKFISFTNRLRLQSVWYSTLRFKCALIVLLLS</sequence>
<reference evidence="1 2" key="1">
    <citation type="journal article" date="2024" name="Plant Biotechnol. J.">
        <title>Dendrobium thyrsiflorum genome and its molecular insights into genes involved in important horticultural traits.</title>
        <authorList>
            <person name="Chen B."/>
            <person name="Wang J.Y."/>
            <person name="Zheng P.J."/>
            <person name="Li K.L."/>
            <person name="Liang Y.M."/>
            <person name="Chen X.F."/>
            <person name="Zhang C."/>
            <person name="Zhao X."/>
            <person name="He X."/>
            <person name="Zhang G.Q."/>
            <person name="Liu Z.J."/>
            <person name="Xu Q."/>
        </authorList>
    </citation>
    <scope>NUCLEOTIDE SEQUENCE [LARGE SCALE GENOMIC DNA]</scope>
    <source>
        <strain evidence="1">GZMU011</strain>
    </source>
</reference>
<keyword evidence="2" id="KW-1185">Reference proteome</keyword>
<gene>
    <name evidence="1" type="ORF">M5K25_002565</name>
</gene>
<evidence type="ECO:0000313" key="2">
    <source>
        <dbReference type="Proteomes" id="UP001552299"/>
    </source>
</evidence>
<organism evidence="1 2">
    <name type="scientific">Dendrobium thyrsiflorum</name>
    <name type="common">Pinecone-like raceme dendrobium</name>
    <name type="synonym">Orchid</name>
    <dbReference type="NCBI Taxonomy" id="117978"/>
    <lineage>
        <taxon>Eukaryota</taxon>
        <taxon>Viridiplantae</taxon>
        <taxon>Streptophyta</taxon>
        <taxon>Embryophyta</taxon>
        <taxon>Tracheophyta</taxon>
        <taxon>Spermatophyta</taxon>
        <taxon>Magnoliopsida</taxon>
        <taxon>Liliopsida</taxon>
        <taxon>Asparagales</taxon>
        <taxon>Orchidaceae</taxon>
        <taxon>Epidendroideae</taxon>
        <taxon>Malaxideae</taxon>
        <taxon>Dendrobiinae</taxon>
        <taxon>Dendrobium</taxon>
    </lineage>
</organism>
<accession>A0ABD0VN32</accession>
<dbReference type="AlphaFoldDB" id="A0ABD0VN32"/>